<organism evidence="3 4">
    <name type="scientific">Candidatus Eisenbergiella merdigallinarum</name>
    <dbReference type="NCBI Taxonomy" id="2838552"/>
    <lineage>
        <taxon>Bacteria</taxon>
        <taxon>Bacillati</taxon>
        <taxon>Bacillota</taxon>
        <taxon>Clostridia</taxon>
        <taxon>Lachnospirales</taxon>
        <taxon>Lachnospiraceae</taxon>
        <taxon>Eisenbergiella</taxon>
    </lineage>
</organism>
<evidence type="ECO:0000313" key="4">
    <source>
        <dbReference type="Proteomes" id="UP000886883"/>
    </source>
</evidence>
<evidence type="ECO:0000256" key="2">
    <source>
        <dbReference type="SAM" id="Phobius"/>
    </source>
</evidence>
<feature type="transmembrane region" description="Helical" evidence="2">
    <location>
        <begin position="144"/>
        <end position="162"/>
    </location>
</feature>
<reference evidence="3" key="1">
    <citation type="journal article" date="2021" name="PeerJ">
        <title>Extensive microbial diversity within the chicken gut microbiome revealed by metagenomics and culture.</title>
        <authorList>
            <person name="Gilroy R."/>
            <person name="Ravi A."/>
            <person name="Getino M."/>
            <person name="Pursley I."/>
            <person name="Horton D.L."/>
            <person name="Alikhan N.F."/>
            <person name="Baker D."/>
            <person name="Gharbi K."/>
            <person name="Hall N."/>
            <person name="Watson M."/>
            <person name="Adriaenssens E.M."/>
            <person name="Foster-Nyarko E."/>
            <person name="Jarju S."/>
            <person name="Secka A."/>
            <person name="Antonio M."/>
            <person name="Oren A."/>
            <person name="Chaudhuri R.R."/>
            <person name="La Ragione R."/>
            <person name="Hildebrand F."/>
            <person name="Pallen M.J."/>
        </authorList>
    </citation>
    <scope>NUCLEOTIDE SEQUENCE</scope>
    <source>
        <strain evidence="3">USAMLcec3-2134</strain>
    </source>
</reference>
<dbReference type="Proteomes" id="UP000886883">
    <property type="component" value="Unassembled WGS sequence"/>
</dbReference>
<keyword evidence="2" id="KW-1133">Transmembrane helix</keyword>
<comment type="caution">
    <text evidence="3">The sequence shown here is derived from an EMBL/GenBank/DDBJ whole genome shotgun (WGS) entry which is preliminary data.</text>
</comment>
<gene>
    <name evidence="3" type="ORF">H9763_01685</name>
</gene>
<feature type="transmembrane region" description="Helical" evidence="2">
    <location>
        <begin position="78"/>
        <end position="99"/>
    </location>
</feature>
<feature type="region of interest" description="Disordered" evidence="1">
    <location>
        <begin position="403"/>
        <end position="461"/>
    </location>
</feature>
<evidence type="ECO:0000313" key="3">
    <source>
        <dbReference type="EMBL" id="HJB90157.1"/>
    </source>
</evidence>
<protein>
    <submittedName>
        <fullName evidence="3">Uncharacterized protein</fullName>
    </submittedName>
</protein>
<feature type="transmembrane region" description="Helical" evidence="2">
    <location>
        <begin position="331"/>
        <end position="349"/>
    </location>
</feature>
<name>A0A9D2SD21_9FIRM</name>
<dbReference type="EMBL" id="DWXE01000006">
    <property type="protein sequence ID" value="HJB90157.1"/>
    <property type="molecule type" value="Genomic_DNA"/>
</dbReference>
<feature type="transmembrane region" description="Helical" evidence="2">
    <location>
        <begin position="199"/>
        <end position="215"/>
    </location>
</feature>
<sequence length="483" mass="52376">MEKRNHFIWFLYACILCLCFSVVTASLTRLMGLPVQFYFLLTAAAAAVALLAIYLPARLMAAKWRPGTDWMFEGKKGGFSSLLIPVALTALLVCARLFFAPDTGAMEGQAWRQAVSEDAVFSPFLGDLYALLLRAAMSVLSEDAVVFGVNVALQAAGLLFFYGGIRRLEGAFCGITAALAAIFLPPFSDSAMAAEPQSLLFFFASLLIWLGGLFVSQKGTRRVLRGFLLVLVSLLCGMGILTAPLLSSIFFFWLAILAVRFRSVRTRGLAVGAALCGGLCGFCALILAGALWGGQAGSLSGRVTSLLESWLALFASRETDAILHSPSLTDYWAALAVFVPALFALFSPVPDARRGRDFFPAWTVLLGAVAAWETLSKAPFQEQGLRFACLGIFSGMGIRNMLQPPPCPETDAGKSGRKQREKAEETVPGPAPSGPAPGEYLENPLPVPKRHKRREMGYGFEPRQDQMYYEIPVADSDDFDLKE</sequence>
<feature type="transmembrane region" description="Helical" evidence="2">
    <location>
        <begin position="7"/>
        <end position="31"/>
    </location>
</feature>
<dbReference type="AlphaFoldDB" id="A0A9D2SD21"/>
<feature type="transmembrane region" description="Helical" evidence="2">
    <location>
        <begin position="269"/>
        <end position="292"/>
    </location>
</feature>
<proteinExistence type="predicted"/>
<feature type="transmembrane region" description="Helical" evidence="2">
    <location>
        <begin position="168"/>
        <end position="187"/>
    </location>
</feature>
<accession>A0A9D2SD21</accession>
<evidence type="ECO:0000256" key="1">
    <source>
        <dbReference type="SAM" id="MobiDB-lite"/>
    </source>
</evidence>
<keyword evidence="2" id="KW-0472">Membrane</keyword>
<feature type="transmembrane region" description="Helical" evidence="2">
    <location>
        <begin position="37"/>
        <end position="57"/>
    </location>
</feature>
<feature type="transmembrane region" description="Helical" evidence="2">
    <location>
        <begin position="227"/>
        <end position="257"/>
    </location>
</feature>
<keyword evidence="2" id="KW-0812">Transmembrane</keyword>
<reference evidence="3" key="2">
    <citation type="submission" date="2021-04" db="EMBL/GenBank/DDBJ databases">
        <authorList>
            <person name="Gilroy R."/>
        </authorList>
    </citation>
    <scope>NUCLEOTIDE SEQUENCE</scope>
    <source>
        <strain evidence="3">USAMLcec3-2134</strain>
    </source>
</reference>